<feature type="transmembrane region" description="Helical" evidence="13">
    <location>
        <begin position="190"/>
        <end position="212"/>
    </location>
</feature>
<dbReference type="GO" id="GO:0044780">
    <property type="term" value="P:bacterial-type flagellum assembly"/>
    <property type="evidence" value="ECO:0007669"/>
    <property type="project" value="InterPro"/>
</dbReference>
<evidence type="ECO:0000256" key="5">
    <source>
        <dbReference type="ARBA" id="ARBA00022475"/>
    </source>
</evidence>
<dbReference type="SUPFAM" id="SSF160544">
    <property type="entry name" value="EscU C-terminal domain-like"/>
    <property type="match status" value="1"/>
</dbReference>
<dbReference type="GO" id="GO:0005886">
    <property type="term" value="C:plasma membrane"/>
    <property type="evidence" value="ECO:0007669"/>
    <property type="project" value="UniProtKB-SubCell"/>
</dbReference>
<evidence type="ECO:0000313" key="16">
    <source>
        <dbReference type="Proteomes" id="UP000595362"/>
    </source>
</evidence>
<comment type="similarity">
    <text evidence="2 13">Belongs to the type III secretion exporter family.</text>
</comment>
<dbReference type="PRINTS" id="PR00950">
    <property type="entry name" value="TYPE3IMSPROT"/>
</dbReference>
<dbReference type="PANTHER" id="PTHR30531">
    <property type="entry name" value="FLAGELLAR BIOSYNTHETIC PROTEIN FLHB"/>
    <property type="match status" value="1"/>
</dbReference>
<keyword evidence="5 13" id="KW-1003">Cell membrane</keyword>
<keyword evidence="15" id="KW-0966">Cell projection</keyword>
<dbReference type="Gene3D" id="3.40.1690.10">
    <property type="entry name" value="secretion proteins EscU"/>
    <property type="match status" value="1"/>
</dbReference>
<dbReference type="InterPro" id="IPR006136">
    <property type="entry name" value="FlhB"/>
</dbReference>
<accession>A0A7T5R1J5</accession>
<evidence type="ECO:0000313" key="15">
    <source>
        <dbReference type="EMBL" id="QQG35852.1"/>
    </source>
</evidence>
<dbReference type="NCBIfam" id="TIGR00328">
    <property type="entry name" value="flhB"/>
    <property type="match status" value="1"/>
</dbReference>
<evidence type="ECO:0000256" key="13">
    <source>
        <dbReference type="RuleBase" id="RU364091"/>
    </source>
</evidence>
<dbReference type="Proteomes" id="UP000595362">
    <property type="component" value="Chromosome"/>
</dbReference>
<dbReference type="EMBL" id="CP066681">
    <property type="protein sequence ID" value="QQG35852.1"/>
    <property type="molecule type" value="Genomic_DNA"/>
</dbReference>
<dbReference type="PANTHER" id="PTHR30531:SF12">
    <property type="entry name" value="FLAGELLAR BIOSYNTHETIC PROTEIN FLHB"/>
    <property type="match status" value="1"/>
</dbReference>
<evidence type="ECO:0000256" key="1">
    <source>
        <dbReference type="ARBA" id="ARBA00004651"/>
    </source>
</evidence>
<keyword evidence="11 13" id="KW-1006">Bacterial flagellum protein export</keyword>
<keyword evidence="10 13" id="KW-0472">Membrane</keyword>
<dbReference type="InterPro" id="IPR029025">
    <property type="entry name" value="T3SS_substrate_exporter_C"/>
</dbReference>
<feature type="transmembrane region" description="Helical" evidence="13">
    <location>
        <begin position="151"/>
        <end position="170"/>
    </location>
</feature>
<evidence type="ECO:0000256" key="3">
    <source>
        <dbReference type="ARBA" id="ARBA00021622"/>
    </source>
</evidence>
<dbReference type="Gene3D" id="6.10.250.2080">
    <property type="match status" value="1"/>
</dbReference>
<gene>
    <name evidence="13 15" type="primary">flhB</name>
    <name evidence="15" type="ORF">HYS17_10170</name>
</gene>
<evidence type="ECO:0000256" key="14">
    <source>
        <dbReference type="SAM" id="MobiDB-lite"/>
    </source>
</evidence>
<evidence type="ECO:0000256" key="8">
    <source>
        <dbReference type="ARBA" id="ARBA00022927"/>
    </source>
</evidence>
<dbReference type="Pfam" id="PF01312">
    <property type="entry name" value="Bac_export_2"/>
    <property type="match status" value="1"/>
</dbReference>
<dbReference type="FunFam" id="3.40.1690.10:FF:000001">
    <property type="entry name" value="Flagellar biosynthetic protein FlhB"/>
    <property type="match status" value="1"/>
</dbReference>
<feature type="compositionally biased region" description="Basic and acidic residues" evidence="14">
    <location>
        <begin position="7"/>
        <end position="24"/>
    </location>
</feature>
<keyword evidence="6 13" id="KW-0812">Transmembrane</keyword>
<keyword evidence="8 13" id="KW-0653">Protein transport</keyword>
<evidence type="ECO:0000256" key="12">
    <source>
        <dbReference type="ARBA" id="ARBA00025078"/>
    </source>
</evidence>
<feature type="transmembrane region" description="Helical" evidence="13">
    <location>
        <begin position="87"/>
        <end position="107"/>
    </location>
</feature>
<keyword evidence="4 13" id="KW-0813">Transport</keyword>
<keyword evidence="15" id="KW-0969">Cilium</keyword>
<evidence type="ECO:0000256" key="9">
    <source>
        <dbReference type="ARBA" id="ARBA00022989"/>
    </source>
</evidence>
<dbReference type="InterPro" id="IPR006135">
    <property type="entry name" value="T3SS_substrate_exporter"/>
</dbReference>
<keyword evidence="7 13" id="KW-1005">Bacterial flagellum biogenesis</keyword>
<sequence>MSDENDDSQKTEDPTPKRLEEARKKGQIALSREMNTWLMLLMATLLIGTLSGSLMTDMMVYMRGFIEHAHDLPQVPGGFRETLGASFWKILGLLTLPLLGLMFMAFIGPFAQVGPLFAPEVIKPDIGKISPVKGFKRLFSMRSIVEFVKGLLKLGIVGLVGYALLAPFFGKLEHLVGLPVETMMKEMLALVLRLMAGVLVVLLVVAVLDVLYQRNEHMKKMRMSKQELKDEYKQSEGDPQVKGKLRQLRAEKARQRMMANVPSATVVITNPTHYAVALKYNPEEMDAPVCVAKGQDNIALKIREIAEQNNVAIYQNAPLARTLYSVIDIDEIVPPEHYKAVAEVISFVFRQQGKLP</sequence>
<evidence type="ECO:0000256" key="7">
    <source>
        <dbReference type="ARBA" id="ARBA00022795"/>
    </source>
</evidence>
<keyword evidence="9 13" id="KW-1133">Transmembrane helix</keyword>
<protein>
    <recommendedName>
        <fullName evidence="3 13">Flagellar biosynthetic protein FlhB</fullName>
    </recommendedName>
</protein>
<dbReference type="GO" id="GO:0009306">
    <property type="term" value="P:protein secretion"/>
    <property type="evidence" value="ECO:0007669"/>
    <property type="project" value="InterPro"/>
</dbReference>
<comment type="subcellular location">
    <subcellularLocation>
        <location evidence="1">Cell membrane</location>
        <topology evidence="1">Multi-pass membrane protein</topology>
    </subcellularLocation>
</comment>
<organism evidence="15 16">
    <name type="scientific">Micavibrio aeruginosavorus</name>
    <dbReference type="NCBI Taxonomy" id="349221"/>
    <lineage>
        <taxon>Bacteria</taxon>
        <taxon>Pseudomonadati</taxon>
        <taxon>Bdellovibrionota</taxon>
        <taxon>Bdellovibrionia</taxon>
        <taxon>Bdellovibrionales</taxon>
        <taxon>Pseudobdellovibrionaceae</taxon>
        <taxon>Micavibrio</taxon>
    </lineage>
</organism>
<comment type="function">
    <text evidence="12 13">Required for formation of the rod structure in the basal body of the flagellar apparatus. Together with FliI and FliH, may constitute the export apparatus of flagellin.</text>
</comment>
<evidence type="ECO:0000256" key="10">
    <source>
        <dbReference type="ARBA" id="ARBA00023136"/>
    </source>
</evidence>
<name>A0A7T5R1J5_9BACT</name>
<feature type="transmembrane region" description="Helical" evidence="13">
    <location>
        <begin position="34"/>
        <end position="55"/>
    </location>
</feature>
<reference evidence="15 16" key="1">
    <citation type="submission" date="2020-07" db="EMBL/GenBank/DDBJ databases">
        <title>Huge and variable diversity of episymbiotic CPR bacteria and DPANN archaea in groundwater ecosystems.</title>
        <authorList>
            <person name="He C.Y."/>
            <person name="Keren R."/>
            <person name="Whittaker M."/>
            <person name="Farag I.F."/>
            <person name="Doudna J."/>
            <person name="Cate J.H.D."/>
            <person name="Banfield J.F."/>
        </authorList>
    </citation>
    <scope>NUCLEOTIDE SEQUENCE [LARGE SCALE GENOMIC DNA]</scope>
    <source>
        <strain evidence="15">NC_groundwater_70_Ag_B-0.1um_54_66</strain>
    </source>
</reference>
<evidence type="ECO:0000256" key="6">
    <source>
        <dbReference type="ARBA" id="ARBA00022692"/>
    </source>
</evidence>
<keyword evidence="15" id="KW-0282">Flagellum</keyword>
<evidence type="ECO:0000256" key="11">
    <source>
        <dbReference type="ARBA" id="ARBA00023225"/>
    </source>
</evidence>
<proteinExistence type="inferred from homology"/>
<evidence type="ECO:0000256" key="4">
    <source>
        <dbReference type="ARBA" id="ARBA00022448"/>
    </source>
</evidence>
<dbReference type="AlphaFoldDB" id="A0A7T5R1J5"/>
<feature type="region of interest" description="Disordered" evidence="14">
    <location>
        <begin position="1"/>
        <end position="24"/>
    </location>
</feature>
<evidence type="ECO:0000256" key="2">
    <source>
        <dbReference type="ARBA" id="ARBA00010690"/>
    </source>
</evidence>